<evidence type="ECO:0000256" key="2">
    <source>
        <dbReference type="ARBA" id="ARBA00023015"/>
    </source>
</evidence>
<evidence type="ECO:0000313" key="8">
    <source>
        <dbReference type="EMBL" id="MBB6036371.1"/>
    </source>
</evidence>
<dbReference type="Pfam" id="PF08281">
    <property type="entry name" value="Sigma70_r4_2"/>
    <property type="match status" value="1"/>
</dbReference>
<keyword evidence="4" id="KW-0238">DNA-binding</keyword>
<dbReference type="AlphaFoldDB" id="A0A841FGB1"/>
<dbReference type="InterPro" id="IPR007627">
    <property type="entry name" value="RNA_pol_sigma70_r2"/>
</dbReference>
<dbReference type="InterPro" id="IPR039425">
    <property type="entry name" value="RNA_pol_sigma-70-like"/>
</dbReference>
<dbReference type="GO" id="GO:0003677">
    <property type="term" value="F:DNA binding"/>
    <property type="evidence" value="ECO:0007669"/>
    <property type="project" value="UniProtKB-KW"/>
</dbReference>
<sequence>METDLPAAQFEEFVRARTPALMRTAFLLTGDQHLAEDLVQSALARAHRAWSRIREEQNAEAYTRKIMYHLQVSWWRRKRLKEQHADVLPEPPVSGDSAEDSVRRIAVWEALARLTPRQRAVLVLRFYEDRSVAETAELLGCSEGAIKSQTSKALNLLRTKVPELRDHRFFAEGSLA</sequence>
<proteinExistence type="inferred from homology"/>
<dbReference type="SUPFAM" id="SSF88659">
    <property type="entry name" value="Sigma3 and sigma4 domains of RNA polymerase sigma factors"/>
    <property type="match status" value="1"/>
</dbReference>
<comment type="similarity">
    <text evidence="1">Belongs to the sigma-70 factor family. ECF subfamily.</text>
</comment>
<dbReference type="InterPro" id="IPR014284">
    <property type="entry name" value="RNA_pol_sigma-70_dom"/>
</dbReference>
<evidence type="ECO:0000313" key="9">
    <source>
        <dbReference type="Proteomes" id="UP000548476"/>
    </source>
</evidence>
<dbReference type="EMBL" id="JACHGT010000009">
    <property type="protein sequence ID" value="MBB6036371.1"/>
    <property type="molecule type" value="Genomic_DNA"/>
</dbReference>
<evidence type="ECO:0000256" key="1">
    <source>
        <dbReference type="ARBA" id="ARBA00010641"/>
    </source>
</evidence>
<dbReference type="NCBIfam" id="TIGR02937">
    <property type="entry name" value="sigma70-ECF"/>
    <property type="match status" value="1"/>
</dbReference>
<dbReference type="PANTHER" id="PTHR43133">
    <property type="entry name" value="RNA POLYMERASE ECF-TYPE SIGMA FACTO"/>
    <property type="match status" value="1"/>
</dbReference>
<keyword evidence="3" id="KW-0731">Sigma factor</keyword>
<dbReference type="PANTHER" id="PTHR43133:SF50">
    <property type="entry name" value="ECF RNA POLYMERASE SIGMA FACTOR SIGM"/>
    <property type="match status" value="1"/>
</dbReference>
<dbReference type="Gene3D" id="1.10.10.10">
    <property type="entry name" value="Winged helix-like DNA-binding domain superfamily/Winged helix DNA-binding domain"/>
    <property type="match status" value="1"/>
</dbReference>
<evidence type="ECO:0000256" key="4">
    <source>
        <dbReference type="ARBA" id="ARBA00023125"/>
    </source>
</evidence>
<dbReference type="GO" id="GO:0006352">
    <property type="term" value="P:DNA-templated transcription initiation"/>
    <property type="evidence" value="ECO:0007669"/>
    <property type="project" value="InterPro"/>
</dbReference>
<dbReference type="GO" id="GO:0016987">
    <property type="term" value="F:sigma factor activity"/>
    <property type="evidence" value="ECO:0007669"/>
    <property type="project" value="UniProtKB-KW"/>
</dbReference>
<dbReference type="InterPro" id="IPR013325">
    <property type="entry name" value="RNA_pol_sigma_r2"/>
</dbReference>
<keyword evidence="2" id="KW-0805">Transcription regulation</keyword>
<evidence type="ECO:0000259" key="6">
    <source>
        <dbReference type="Pfam" id="PF04542"/>
    </source>
</evidence>
<reference evidence="8 9" key="1">
    <citation type="submission" date="2020-08" db="EMBL/GenBank/DDBJ databases">
        <title>Genomic Encyclopedia of Type Strains, Phase IV (KMG-IV): sequencing the most valuable type-strain genomes for metagenomic binning, comparative biology and taxonomic classification.</title>
        <authorList>
            <person name="Goeker M."/>
        </authorList>
    </citation>
    <scope>NUCLEOTIDE SEQUENCE [LARGE SCALE GENOMIC DNA]</scope>
    <source>
        <strain evidence="8 9">YIM 65646</strain>
    </source>
</reference>
<dbReference type="RefSeq" id="WP_184789227.1">
    <property type="nucleotide sequence ID" value="NZ_BONT01000028.1"/>
</dbReference>
<name>A0A841FGB1_9ACTN</name>
<keyword evidence="5" id="KW-0804">Transcription</keyword>
<dbReference type="SUPFAM" id="SSF88946">
    <property type="entry name" value="Sigma2 domain of RNA polymerase sigma factors"/>
    <property type="match status" value="1"/>
</dbReference>
<dbReference type="Gene3D" id="1.10.1740.10">
    <property type="match status" value="1"/>
</dbReference>
<evidence type="ECO:0000259" key="7">
    <source>
        <dbReference type="Pfam" id="PF08281"/>
    </source>
</evidence>
<evidence type="ECO:0000256" key="5">
    <source>
        <dbReference type="ARBA" id="ARBA00023163"/>
    </source>
</evidence>
<dbReference type="InterPro" id="IPR014325">
    <property type="entry name" value="RNA_pol_sigma-E_actinobac"/>
</dbReference>
<dbReference type="NCBIfam" id="TIGR02983">
    <property type="entry name" value="SigE-fam_strep"/>
    <property type="match status" value="1"/>
</dbReference>
<dbReference type="Proteomes" id="UP000548476">
    <property type="component" value="Unassembled WGS sequence"/>
</dbReference>
<protein>
    <submittedName>
        <fullName evidence="8">RNA polymerase sigma-70 factor (Sigma-E family)</fullName>
    </submittedName>
</protein>
<dbReference type="CDD" id="cd06171">
    <property type="entry name" value="Sigma70_r4"/>
    <property type="match status" value="1"/>
</dbReference>
<dbReference type="Pfam" id="PF04542">
    <property type="entry name" value="Sigma70_r2"/>
    <property type="match status" value="1"/>
</dbReference>
<dbReference type="InterPro" id="IPR013324">
    <property type="entry name" value="RNA_pol_sigma_r3/r4-like"/>
</dbReference>
<evidence type="ECO:0000256" key="3">
    <source>
        <dbReference type="ARBA" id="ARBA00023082"/>
    </source>
</evidence>
<feature type="domain" description="RNA polymerase sigma-70 region 2" evidence="6">
    <location>
        <begin position="14"/>
        <end position="79"/>
    </location>
</feature>
<gene>
    <name evidence="8" type="ORF">HNR73_004242</name>
</gene>
<comment type="caution">
    <text evidence="8">The sequence shown here is derived from an EMBL/GenBank/DDBJ whole genome shotgun (WGS) entry which is preliminary data.</text>
</comment>
<organism evidence="8 9">
    <name type="scientific">Phytomonospora endophytica</name>
    <dbReference type="NCBI Taxonomy" id="714109"/>
    <lineage>
        <taxon>Bacteria</taxon>
        <taxon>Bacillati</taxon>
        <taxon>Actinomycetota</taxon>
        <taxon>Actinomycetes</taxon>
        <taxon>Micromonosporales</taxon>
        <taxon>Micromonosporaceae</taxon>
        <taxon>Phytomonospora</taxon>
    </lineage>
</organism>
<dbReference type="InterPro" id="IPR036388">
    <property type="entry name" value="WH-like_DNA-bd_sf"/>
</dbReference>
<accession>A0A841FGB1</accession>
<dbReference type="InterPro" id="IPR013249">
    <property type="entry name" value="RNA_pol_sigma70_r4_t2"/>
</dbReference>
<keyword evidence="9" id="KW-1185">Reference proteome</keyword>
<feature type="domain" description="RNA polymerase sigma factor 70 region 4 type 2" evidence="7">
    <location>
        <begin position="106"/>
        <end position="155"/>
    </location>
</feature>